<keyword evidence="3" id="KW-1185">Reference proteome</keyword>
<feature type="region of interest" description="Disordered" evidence="1">
    <location>
        <begin position="445"/>
        <end position="482"/>
    </location>
</feature>
<dbReference type="RefSeq" id="YP_010663277.1">
    <property type="nucleotide sequence ID" value="NC_070895.1"/>
</dbReference>
<accession>A0A515MIE2</accession>
<dbReference type="Pfam" id="PF05133">
    <property type="entry name" value="SPP1_portal"/>
    <property type="match status" value="1"/>
</dbReference>
<proteinExistence type="predicted"/>
<evidence type="ECO:0000313" key="2">
    <source>
        <dbReference type="EMBL" id="QDM56430.1"/>
    </source>
</evidence>
<evidence type="ECO:0000313" key="3">
    <source>
        <dbReference type="Proteomes" id="UP000318552"/>
    </source>
</evidence>
<dbReference type="Proteomes" id="UP000318552">
    <property type="component" value="Segment"/>
</dbReference>
<organism evidence="2 3">
    <name type="scientific">Gordonia phage SheckWes</name>
    <dbReference type="NCBI Taxonomy" id="2591117"/>
    <lineage>
        <taxon>Viruses</taxon>
        <taxon>Duplodnaviria</taxon>
        <taxon>Heunggongvirae</taxon>
        <taxon>Uroviricota</taxon>
        <taxon>Caudoviricetes</taxon>
        <taxon>Ponsvirus</taxon>
        <taxon>Ponsvirus sheckwes</taxon>
    </lineage>
</organism>
<dbReference type="GeneID" id="77939299"/>
<evidence type="ECO:0000256" key="1">
    <source>
        <dbReference type="SAM" id="MobiDB-lite"/>
    </source>
</evidence>
<gene>
    <name evidence="2" type="primary">4</name>
    <name evidence="2" type="ORF">SEA_SHECKWES_4</name>
</gene>
<reference evidence="3" key="1">
    <citation type="submission" date="2019-05" db="EMBL/GenBank/DDBJ databases">
        <authorList>
            <person name="Begin E.J."/>
            <person name="Burnham C.Matt."/>
            <person name="Chappell E."/>
            <person name="Hambrick G.L."/>
            <person name="Harrington T.R."/>
            <person name="Harris A.E."/>
            <person name="Hasley B.L."/>
            <person name="Haynie C.M."/>
            <person name="Hopkins G.A."/>
            <person name="Hutchins C.B."/>
            <person name="Jester D.A."/>
            <person name="Johnson J."/>
            <person name="Martin A.P."/>
            <person name="Merino K.D."/>
            <person name="Pinkerton C.N."/>
            <person name="Poe J.Gabe."/>
            <person name="Savage T.D."/>
            <person name="Smith R.Hunter."/>
            <person name="Smith J.Zane."/>
            <person name="Spiva T.A."/>
            <person name="Thompson L."/>
            <person name="Thompson N.R."/>
            <person name="Thurman R.E."/>
            <person name="West C.T."/>
            <person name="Reyna N.S."/>
            <person name="Plymale R.C."/>
            <person name="Garlena R.A."/>
            <person name="Russell D.A."/>
            <person name="Pope W.H."/>
            <person name="Jacobs-Sera D."/>
            <person name="Hatfull G.F."/>
        </authorList>
    </citation>
    <scope>NUCLEOTIDE SEQUENCE [LARGE SCALE GENOMIC DNA]</scope>
</reference>
<protein>
    <submittedName>
        <fullName evidence="2">Portal protein</fullName>
    </submittedName>
</protein>
<name>A0A515MIE2_9CAUD</name>
<dbReference type="InterPro" id="IPR021145">
    <property type="entry name" value="Portal_protein_SPP1_Gp6-like"/>
</dbReference>
<dbReference type="EMBL" id="MK967385">
    <property type="protein sequence ID" value="QDM56430.1"/>
    <property type="molecule type" value="Genomic_DNA"/>
</dbReference>
<sequence length="482" mass="53110">MTVNKNYSKLMQGLDAHLVDNQRADTYYEGTQQVPKLNIAVPPLLHGIETVVGWPATCVDVLHERLDFRGYDMDAKYQSIIQKIVDDNQLIYESELGHLDSLLYGIAFGVIGSGDTKIGEPEIVVNVESAKTMTGIYNRRKRRMEVAASKGFEDGEWLTGALYEEYKTTYYRRATSTSRWKVEHVDNHNLGRVPVVRLANRCRAGRTYGKSEVTKAVRSYTNMGIRTLMGMEVNREFFSAPQRYVLGAREEQFTDDQGRPIPGWRAIMGSLWNLERDEEWVNDHPNSEGLPTVGQFPANPPGPFIEQLEGLSKMFAAEVGIPPNYLGFTTENPPSGDAIRALESRLIKRAERRISGWDPAWKELAQLAIYMKSGEAPPLGDMVTVWRDPGTPSQSADADRAVKLIGAGVLPATSSVTHEMVGFTPSQIKRIQRDQTKQAMMDILRGGANGNGGTQSAGAAEPAGADSGSGNQRTVAGVAESA</sequence>
<dbReference type="KEGG" id="vg:77939299"/>